<evidence type="ECO:0000259" key="1">
    <source>
        <dbReference type="Pfam" id="PF04480"/>
    </source>
</evidence>
<dbReference type="InterPro" id="IPR011335">
    <property type="entry name" value="Restrct_endonuc-II-like"/>
</dbReference>
<dbReference type="OrthoDB" id="9798754at2"/>
<dbReference type="SUPFAM" id="SSF52980">
    <property type="entry name" value="Restriction endonuclease-like"/>
    <property type="match status" value="1"/>
</dbReference>
<dbReference type="Pfam" id="PF04480">
    <property type="entry name" value="DUF559"/>
    <property type="match status" value="1"/>
</dbReference>
<sequence>MRQGQKRDFARRLRRSMTDAEHRLWYHLRNRALMGWKFRRQYPVGPYIADFACLEAWVLVELDGGQHADDAQDAIRDGFLQAKGYRVLRFWNNDALERTEVVLEVIHAALVSGGPHPNPSPARGRGA</sequence>
<reference evidence="2 3" key="1">
    <citation type="submission" date="2019-06" db="EMBL/GenBank/DDBJ databases">
        <title>Lysobacter alkalisoli sp. nov. isolated from saline-alkali soil.</title>
        <authorList>
            <person name="Sun J.-Q."/>
            <person name="Xu L."/>
        </authorList>
    </citation>
    <scope>NUCLEOTIDE SEQUENCE [LARGE SCALE GENOMIC DNA]</scope>
    <source>
        <strain evidence="2 3">SJ-36</strain>
    </source>
</reference>
<accession>A0A514BV67</accession>
<keyword evidence="2" id="KW-0378">Hydrolase</keyword>
<dbReference type="Gene3D" id="3.40.960.10">
    <property type="entry name" value="VSR Endonuclease"/>
    <property type="match status" value="1"/>
</dbReference>
<feature type="domain" description="DUF559" evidence="1">
    <location>
        <begin position="6"/>
        <end position="110"/>
    </location>
</feature>
<evidence type="ECO:0000313" key="3">
    <source>
        <dbReference type="Proteomes" id="UP000317199"/>
    </source>
</evidence>
<dbReference type="GO" id="GO:0004519">
    <property type="term" value="F:endonuclease activity"/>
    <property type="evidence" value="ECO:0007669"/>
    <property type="project" value="UniProtKB-KW"/>
</dbReference>
<organism evidence="2 3">
    <name type="scientific">Marilutibacter alkalisoli</name>
    <dbReference type="NCBI Taxonomy" id="2591633"/>
    <lineage>
        <taxon>Bacteria</taxon>
        <taxon>Pseudomonadati</taxon>
        <taxon>Pseudomonadota</taxon>
        <taxon>Gammaproteobacteria</taxon>
        <taxon>Lysobacterales</taxon>
        <taxon>Lysobacteraceae</taxon>
        <taxon>Marilutibacter</taxon>
    </lineage>
</organism>
<evidence type="ECO:0000313" key="2">
    <source>
        <dbReference type="EMBL" id="QDH70929.1"/>
    </source>
</evidence>
<dbReference type="InterPro" id="IPR007569">
    <property type="entry name" value="DUF559"/>
</dbReference>
<dbReference type="RefSeq" id="WP_141624261.1">
    <property type="nucleotide sequence ID" value="NZ_CP041242.1"/>
</dbReference>
<dbReference type="PANTHER" id="PTHR38590:SF1">
    <property type="entry name" value="BLL0828 PROTEIN"/>
    <property type="match status" value="1"/>
</dbReference>
<proteinExistence type="predicted"/>
<dbReference type="KEGG" id="lyj:FKV23_13190"/>
<dbReference type="CDD" id="cd01038">
    <property type="entry name" value="Endonuclease_DUF559"/>
    <property type="match status" value="1"/>
</dbReference>
<dbReference type="AlphaFoldDB" id="A0A514BV67"/>
<gene>
    <name evidence="2" type="ORF">FKV23_13190</name>
</gene>
<dbReference type="InterPro" id="IPR047216">
    <property type="entry name" value="Endonuclease_DUF559_bact"/>
</dbReference>
<keyword evidence="2" id="KW-0540">Nuclease</keyword>
<dbReference type="Proteomes" id="UP000317199">
    <property type="component" value="Chromosome"/>
</dbReference>
<keyword evidence="2" id="KW-0255">Endonuclease</keyword>
<protein>
    <submittedName>
        <fullName evidence="2">Endonuclease domain-containing protein</fullName>
    </submittedName>
</protein>
<dbReference type="PANTHER" id="PTHR38590">
    <property type="entry name" value="BLL0828 PROTEIN"/>
    <property type="match status" value="1"/>
</dbReference>
<keyword evidence="3" id="KW-1185">Reference proteome</keyword>
<dbReference type="EMBL" id="CP041242">
    <property type="protein sequence ID" value="QDH70929.1"/>
    <property type="molecule type" value="Genomic_DNA"/>
</dbReference>
<name>A0A514BV67_9GAMM</name>